<evidence type="ECO:0000256" key="2">
    <source>
        <dbReference type="SAM" id="MobiDB-lite"/>
    </source>
</evidence>
<evidence type="ECO:0000313" key="3">
    <source>
        <dbReference type="EMBL" id="CRK96909.1"/>
    </source>
</evidence>
<dbReference type="AlphaFoldDB" id="A0A1J1I9F4"/>
<accession>A0A1J1I9F4</accession>
<feature type="coiled-coil region" evidence="1">
    <location>
        <begin position="45"/>
        <end position="79"/>
    </location>
</feature>
<gene>
    <name evidence="3" type="ORF">CLUMA_CG010302</name>
</gene>
<evidence type="ECO:0000256" key="1">
    <source>
        <dbReference type="SAM" id="Coils"/>
    </source>
</evidence>
<evidence type="ECO:0000313" key="4">
    <source>
        <dbReference type="Proteomes" id="UP000183832"/>
    </source>
</evidence>
<organism evidence="3 4">
    <name type="scientific">Clunio marinus</name>
    <dbReference type="NCBI Taxonomy" id="568069"/>
    <lineage>
        <taxon>Eukaryota</taxon>
        <taxon>Metazoa</taxon>
        <taxon>Ecdysozoa</taxon>
        <taxon>Arthropoda</taxon>
        <taxon>Hexapoda</taxon>
        <taxon>Insecta</taxon>
        <taxon>Pterygota</taxon>
        <taxon>Neoptera</taxon>
        <taxon>Endopterygota</taxon>
        <taxon>Diptera</taxon>
        <taxon>Nematocera</taxon>
        <taxon>Chironomoidea</taxon>
        <taxon>Chironomidae</taxon>
        <taxon>Clunio</taxon>
    </lineage>
</organism>
<feature type="coiled-coil region" evidence="1">
    <location>
        <begin position="312"/>
        <end position="349"/>
    </location>
</feature>
<proteinExistence type="predicted"/>
<reference evidence="3 4" key="1">
    <citation type="submission" date="2015-04" db="EMBL/GenBank/DDBJ databases">
        <authorList>
            <person name="Syromyatnikov M.Y."/>
            <person name="Popov V.N."/>
        </authorList>
    </citation>
    <scope>NUCLEOTIDE SEQUENCE [LARGE SCALE GENOMIC DNA]</scope>
</reference>
<keyword evidence="4" id="KW-1185">Reference proteome</keyword>
<sequence length="470" mass="55188">MSQKRQRADGEFNLKEANSIETSDKNVDFYESYFLNLVQFSNSELDAIIEEKKSHNAALKAQNKELKEKSEQLDLEKAELVSCLFKENVYNEKTKETFNEWSKSLMAFQSKYNDLVDPFNDAKNALNKTRDEYKNAVSMYNDREQKITDYQKELDEKLIQKAEEVEAAQVTADQTRRSRDAAALELEEQKKLLDQAKEEVQRMNEELNKFNIEDLLLRADQLVIERQMKNDSITELQTRRHQQENEVRESEMKQNAIQCDIQSLENEIDETKNQNYILERRLESLKEISEKIIQTNFERQIRKVESGNFRLVEELDKKIHKTNENLEIIDKLMMEKREIQNKIQGLEISKLQKLNRIEELAYQIADIPTENKTLLDQRVKSLNQINETKTKIDSVNQEMKKIHQHYEKKISKEHRRQALMGFIDSDKKSSQSGKSSDESEKSMTKVSEEVAEIGLIKKINFDSSFSSSVN</sequence>
<feature type="region of interest" description="Disordered" evidence="2">
    <location>
        <begin position="422"/>
        <end position="445"/>
    </location>
</feature>
<keyword evidence="1" id="KW-0175">Coiled coil</keyword>
<name>A0A1J1I9F4_9DIPT</name>
<dbReference type="Proteomes" id="UP000183832">
    <property type="component" value="Unassembled WGS sequence"/>
</dbReference>
<feature type="coiled-coil region" evidence="1">
    <location>
        <begin position="123"/>
        <end position="288"/>
    </location>
</feature>
<dbReference type="EMBL" id="CVRI01000045">
    <property type="protein sequence ID" value="CRK96909.1"/>
    <property type="molecule type" value="Genomic_DNA"/>
</dbReference>
<protein>
    <submittedName>
        <fullName evidence="3">CLUMA_CG010302, isoform A</fullName>
    </submittedName>
</protein>
<feature type="compositionally biased region" description="Basic and acidic residues" evidence="2">
    <location>
        <begin position="424"/>
        <end position="445"/>
    </location>
</feature>